<dbReference type="AlphaFoldDB" id="A0A495XMN0"/>
<comment type="similarity">
    <text evidence="1">Belongs to the universal stress protein A family.</text>
</comment>
<name>A0A495XMN0_9PSEU</name>
<dbReference type="Pfam" id="PF00582">
    <property type="entry name" value="Usp"/>
    <property type="match status" value="1"/>
</dbReference>
<dbReference type="InterPro" id="IPR014729">
    <property type="entry name" value="Rossmann-like_a/b/a_fold"/>
</dbReference>
<evidence type="ECO:0000256" key="1">
    <source>
        <dbReference type="ARBA" id="ARBA00008791"/>
    </source>
</evidence>
<dbReference type="Proteomes" id="UP000272729">
    <property type="component" value="Unassembled WGS sequence"/>
</dbReference>
<comment type="caution">
    <text evidence="3">The sequence shown here is derived from an EMBL/GenBank/DDBJ whole genome shotgun (WGS) entry which is preliminary data.</text>
</comment>
<keyword evidence="4" id="KW-1185">Reference proteome</keyword>
<dbReference type="PANTHER" id="PTHR46553">
    <property type="entry name" value="ADENINE NUCLEOTIDE ALPHA HYDROLASES-LIKE SUPERFAMILY PROTEIN"/>
    <property type="match status" value="1"/>
</dbReference>
<sequence>MDKTVVVGVDGSPASRAALRWAVEEGERRGCAVEVVHAWHVDHAMVIGPLSASVAAAMDPAVLRDGHQAVLDEVVGEVDTDVEVRPALVEGDARDVLVKASEHAALLVVGSRGAGPVREVLLGSVSSYCVHHAQCPVVVLRQPQEEHAEPKPVVTPGPLL</sequence>
<evidence type="ECO:0000313" key="4">
    <source>
        <dbReference type="Proteomes" id="UP000272729"/>
    </source>
</evidence>
<feature type="domain" description="UspA" evidence="2">
    <location>
        <begin position="3"/>
        <end position="141"/>
    </location>
</feature>
<dbReference type="EMBL" id="RBXR01000001">
    <property type="protein sequence ID" value="RKT74889.1"/>
    <property type="molecule type" value="Genomic_DNA"/>
</dbReference>
<dbReference type="CDD" id="cd23659">
    <property type="entry name" value="USP_At3g01520-like"/>
    <property type="match status" value="1"/>
</dbReference>
<evidence type="ECO:0000259" key="2">
    <source>
        <dbReference type="Pfam" id="PF00582"/>
    </source>
</evidence>
<organism evidence="3 4">
    <name type="scientific">Saccharothrix variisporea</name>
    <dbReference type="NCBI Taxonomy" id="543527"/>
    <lineage>
        <taxon>Bacteria</taxon>
        <taxon>Bacillati</taxon>
        <taxon>Actinomycetota</taxon>
        <taxon>Actinomycetes</taxon>
        <taxon>Pseudonocardiales</taxon>
        <taxon>Pseudonocardiaceae</taxon>
        <taxon>Saccharothrix</taxon>
    </lineage>
</organism>
<dbReference type="RefSeq" id="WP_121230016.1">
    <property type="nucleotide sequence ID" value="NZ_JBIUBA010000025.1"/>
</dbReference>
<dbReference type="Gene3D" id="3.40.50.620">
    <property type="entry name" value="HUPs"/>
    <property type="match status" value="1"/>
</dbReference>
<evidence type="ECO:0000313" key="3">
    <source>
        <dbReference type="EMBL" id="RKT74889.1"/>
    </source>
</evidence>
<gene>
    <name evidence="3" type="ORF">DFJ66_8264</name>
</gene>
<dbReference type="OrthoDB" id="5244367at2"/>
<proteinExistence type="inferred from homology"/>
<dbReference type="PRINTS" id="PR01438">
    <property type="entry name" value="UNVRSLSTRESS"/>
</dbReference>
<protein>
    <submittedName>
        <fullName evidence="3">Nucleotide-binding universal stress UspA family protein</fullName>
    </submittedName>
</protein>
<reference evidence="3 4" key="1">
    <citation type="submission" date="2018-10" db="EMBL/GenBank/DDBJ databases">
        <title>Sequencing the genomes of 1000 actinobacteria strains.</title>
        <authorList>
            <person name="Klenk H.-P."/>
        </authorList>
    </citation>
    <scope>NUCLEOTIDE SEQUENCE [LARGE SCALE GENOMIC DNA]</scope>
    <source>
        <strain evidence="3 4">DSM 43911</strain>
    </source>
</reference>
<dbReference type="InterPro" id="IPR006016">
    <property type="entry name" value="UspA"/>
</dbReference>
<dbReference type="PANTHER" id="PTHR46553:SF3">
    <property type="entry name" value="ADENINE NUCLEOTIDE ALPHA HYDROLASES-LIKE SUPERFAMILY PROTEIN"/>
    <property type="match status" value="1"/>
</dbReference>
<dbReference type="SUPFAM" id="SSF52402">
    <property type="entry name" value="Adenine nucleotide alpha hydrolases-like"/>
    <property type="match status" value="1"/>
</dbReference>
<accession>A0A495XMN0</accession>
<dbReference type="InterPro" id="IPR006015">
    <property type="entry name" value="Universal_stress_UspA"/>
</dbReference>